<accession>A0A9N9D814</accession>
<dbReference type="AlphaFoldDB" id="A0A9N9D814"/>
<keyword evidence="2" id="KW-1185">Reference proteome</keyword>
<reference evidence="1" key="1">
    <citation type="submission" date="2021-06" db="EMBL/GenBank/DDBJ databases">
        <authorList>
            <person name="Kallberg Y."/>
            <person name="Tangrot J."/>
            <person name="Rosling A."/>
        </authorList>
    </citation>
    <scope>NUCLEOTIDE SEQUENCE</scope>
    <source>
        <strain evidence="1">UK204</strain>
    </source>
</reference>
<dbReference type="EMBL" id="CAJVPQ010003525">
    <property type="protein sequence ID" value="CAG8630358.1"/>
    <property type="molecule type" value="Genomic_DNA"/>
</dbReference>
<proteinExistence type="predicted"/>
<comment type="caution">
    <text evidence="1">The sequence shown here is derived from an EMBL/GenBank/DDBJ whole genome shotgun (WGS) entry which is preliminary data.</text>
</comment>
<organism evidence="1 2">
    <name type="scientific">Funneliformis caledonium</name>
    <dbReference type="NCBI Taxonomy" id="1117310"/>
    <lineage>
        <taxon>Eukaryota</taxon>
        <taxon>Fungi</taxon>
        <taxon>Fungi incertae sedis</taxon>
        <taxon>Mucoromycota</taxon>
        <taxon>Glomeromycotina</taxon>
        <taxon>Glomeromycetes</taxon>
        <taxon>Glomerales</taxon>
        <taxon>Glomeraceae</taxon>
        <taxon>Funneliformis</taxon>
    </lineage>
</organism>
<dbReference type="Proteomes" id="UP000789570">
    <property type="component" value="Unassembled WGS sequence"/>
</dbReference>
<name>A0A9N9D814_9GLOM</name>
<dbReference type="OrthoDB" id="2408546at2759"/>
<feature type="non-terminal residue" evidence="1">
    <location>
        <position position="1"/>
    </location>
</feature>
<evidence type="ECO:0000313" key="2">
    <source>
        <dbReference type="Proteomes" id="UP000789570"/>
    </source>
</evidence>
<protein>
    <submittedName>
        <fullName evidence="1">9553_t:CDS:1</fullName>
    </submittedName>
</protein>
<gene>
    <name evidence="1" type="ORF">FCALED_LOCUS10036</name>
</gene>
<evidence type="ECO:0000313" key="1">
    <source>
        <dbReference type="EMBL" id="CAG8630358.1"/>
    </source>
</evidence>
<sequence>DDLSQDPLITLQSSIPKIDVNSLDFLNLYNKINTAKDNLQRTTHDLL</sequence>